<comment type="caution">
    <text evidence="3">The sequence shown here is derived from an EMBL/GenBank/DDBJ whole genome shotgun (WGS) entry which is preliminary data.</text>
</comment>
<keyword evidence="2" id="KW-0812">Transmembrane</keyword>
<keyword evidence="2" id="KW-0472">Membrane</keyword>
<dbReference type="AlphaFoldDB" id="A0A848GZQ7"/>
<dbReference type="EMBL" id="JABBFX010000001">
    <property type="protein sequence ID" value="NML44186.1"/>
    <property type="molecule type" value="Genomic_DNA"/>
</dbReference>
<evidence type="ECO:0000256" key="2">
    <source>
        <dbReference type="SAM" id="Phobius"/>
    </source>
</evidence>
<protein>
    <submittedName>
        <fullName evidence="3">Uncharacterized protein</fullName>
    </submittedName>
</protein>
<reference evidence="3 4" key="1">
    <citation type="submission" date="2020-04" db="EMBL/GenBank/DDBJ databases">
        <title>Ramlibacter sp. G-1-2-2 isolated from soil.</title>
        <authorList>
            <person name="Dahal R.H."/>
        </authorList>
    </citation>
    <scope>NUCLEOTIDE SEQUENCE [LARGE SCALE GENOMIC DNA]</scope>
    <source>
        <strain evidence="3 4">G-1-2-2</strain>
    </source>
</reference>
<accession>A0A848GZQ7</accession>
<evidence type="ECO:0000313" key="3">
    <source>
        <dbReference type="EMBL" id="NML44186.1"/>
    </source>
</evidence>
<evidence type="ECO:0000256" key="1">
    <source>
        <dbReference type="SAM" id="MobiDB-lite"/>
    </source>
</evidence>
<sequence length="103" mass="10990">MAYCPKCSHPLDAMSAKHCPNCDAPFIGPFTRHPMNVARGSPASGESTDASDDDAGELTEKQKIAFDNFRRCVLAIPLLLVAGIGAFLLLVAGMIATSRMPLR</sequence>
<evidence type="ECO:0000313" key="4">
    <source>
        <dbReference type="Proteomes" id="UP000541185"/>
    </source>
</evidence>
<proteinExistence type="predicted"/>
<feature type="transmembrane region" description="Helical" evidence="2">
    <location>
        <begin position="72"/>
        <end position="96"/>
    </location>
</feature>
<feature type="region of interest" description="Disordered" evidence="1">
    <location>
        <begin position="36"/>
        <end position="55"/>
    </location>
</feature>
<gene>
    <name evidence="3" type="ORF">HHL11_10525</name>
</gene>
<organism evidence="3 4">
    <name type="scientific">Ramlibacter agri</name>
    <dbReference type="NCBI Taxonomy" id="2728837"/>
    <lineage>
        <taxon>Bacteria</taxon>
        <taxon>Pseudomonadati</taxon>
        <taxon>Pseudomonadota</taxon>
        <taxon>Betaproteobacteria</taxon>
        <taxon>Burkholderiales</taxon>
        <taxon>Comamonadaceae</taxon>
        <taxon>Ramlibacter</taxon>
    </lineage>
</organism>
<dbReference type="Proteomes" id="UP000541185">
    <property type="component" value="Unassembled WGS sequence"/>
</dbReference>
<name>A0A848GZQ7_9BURK</name>
<keyword evidence="2" id="KW-1133">Transmembrane helix</keyword>
<keyword evidence="4" id="KW-1185">Reference proteome</keyword>